<dbReference type="RefSeq" id="WP_103656882.1">
    <property type="nucleotide sequence ID" value="NZ_NXEJ01000001.1"/>
</dbReference>
<accession>A0AAE5S2L5</accession>
<comment type="caution">
    <text evidence="1">The sequence shown here is derived from an EMBL/GenBank/DDBJ whole genome shotgun (WGS) entry which is preliminary data.</text>
</comment>
<gene>
    <name evidence="1" type="ORF">CPJ18_02675</name>
</gene>
<protein>
    <submittedName>
        <fullName evidence="1">Dehydrogenase</fullName>
    </submittedName>
</protein>
<name>A0AAE5S2L5_9HYPH</name>
<evidence type="ECO:0000313" key="2">
    <source>
        <dbReference type="Proteomes" id="UP000237447"/>
    </source>
</evidence>
<dbReference type="EMBL" id="NXEJ01000001">
    <property type="protein sequence ID" value="POO54417.1"/>
    <property type="molecule type" value="Genomic_DNA"/>
</dbReference>
<dbReference type="GeneID" id="86878272"/>
<sequence length="68" mass="7713">MKLRPQFETPEADPVDHVLAWHDGNEREAIKTLLDDIQHLRGQLAMATLAMGKGYTRGWVPSEERDAV</sequence>
<reference evidence="1 2" key="1">
    <citation type="journal article" date="2018" name="Syst. Appl. Microbiol.">
        <title>Agrobacterium rosae sp. nov., isolated from galls on different agricultural crops.</title>
        <authorList>
            <person name="Kuzmanovic N."/>
            <person name="Pulawska J."/>
            <person name="Smalla K."/>
            <person name="Nesme X."/>
        </authorList>
    </citation>
    <scope>NUCLEOTIDE SEQUENCE [LARGE SCALE GENOMIC DNA]</scope>
    <source>
        <strain evidence="1 2">NCPPB 1650</strain>
    </source>
</reference>
<dbReference type="AlphaFoldDB" id="A0AAE5S2L5"/>
<organism evidence="1 2">
    <name type="scientific">Agrobacterium rosae</name>
    <dbReference type="NCBI Taxonomy" id="1972867"/>
    <lineage>
        <taxon>Bacteria</taxon>
        <taxon>Pseudomonadati</taxon>
        <taxon>Pseudomonadota</taxon>
        <taxon>Alphaproteobacteria</taxon>
        <taxon>Hyphomicrobiales</taxon>
        <taxon>Rhizobiaceae</taxon>
        <taxon>Rhizobium/Agrobacterium group</taxon>
        <taxon>Agrobacterium</taxon>
    </lineage>
</organism>
<dbReference type="Proteomes" id="UP000237447">
    <property type="component" value="Unassembled WGS sequence"/>
</dbReference>
<proteinExistence type="predicted"/>
<evidence type="ECO:0000313" key="1">
    <source>
        <dbReference type="EMBL" id="POO54417.1"/>
    </source>
</evidence>